<evidence type="ECO:0000313" key="2">
    <source>
        <dbReference type="EMBL" id="PWA79051.1"/>
    </source>
</evidence>
<keyword evidence="2" id="KW-0695">RNA-directed DNA polymerase</keyword>
<dbReference type="AlphaFoldDB" id="A0A2U1NZY2"/>
<evidence type="ECO:0000259" key="1">
    <source>
        <dbReference type="Pfam" id="PF13966"/>
    </source>
</evidence>
<keyword evidence="3" id="KW-1185">Reference proteome</keyword>
<dbReference type="PANTHER" id="PTHR33116:SF78">
    <property type="entry name" value="OS12G0587133 PROTEIN"/>
    <property type="match status" value="1"/>
</dbReference>
<name>A0A2U1NZY2_ARTAN</name>
<keyword evidence="2" id="KW-0548">Nucleotidyltransferase</keyword>
<dbReference type="EMBL" id="PKPP01001905">
    <property type="protein sequence ID" value="PWA79051.1"/>
    <property type="molecule type" value="Genomic_DNA"/>
</dbReference>
<reference evidence="2 3" key="1">
    <citation type="journal article" date="2018" name="Mol. Plant">
        <title>The genome of Artemisia annua provides insight into the evolution of Asteraceae family and artemisinin biosynthesis.</title>
        <authorList>
            <person name="Shen Q."/>
            <person name="Zhang L."/>
            <person name="Liao Z."/>
            <person name="Wang S."/>
            <person name="Yan T."/>
            <person name="Shi P."/>
            <person name="Liu M."/>
            <person name="Fu X."/>
            <person name="Pan Q."/>
            <person name="Wang Y."/>
            <person name="Lv Z."/>
            <person name="Lu X."/>
            <person name="Zhang F."/>
            <person name="Jiang W."/>
            <person name="Ma Y."/>
            <person name="Chen M."/>
            <person name="Hao X."/>
            <person name="Li L."/>
            <person name="Tang Y."/>
            <person name="Lv G."/>
            <person name="Zhou Y."/>
            <person name="Sun X."/>
            <person name="Brodelius P.E."/>
            <person name="Rose J.K.C."/>
            <person name="Tang K."/>
        </authorList>
    </citation>
    <scope>NUCLEOTIDE SEQUENCE [LARGE SCALE GENOMIC DNA]</scope>
    <source>
        <strain evidence="3">cv. Huhao1</strain>
        <tissue evidence="2">Leaf</tissue>
    </source>
</reference>
<dbReference type="Pfam" id="PF13966">
    <property type="entry name" value="zf-RVT"/>
    <property type="match status" value="1"/>
</dbReference>
<accession>A0A2U1NZY2</accession>
<gene>
    <name evidence="2" type="ORF">CTI12_AA185130</name>
</gene>
<dbReference type="InterPro" id="IPR026960">
    <property type="entry name" value="RVT-Znf"/>
</dbReference>
<dbReference type="PANTHER" id="PTHR33116">
    <property type="entry name" value="REVERSE TRANSCRIPTASE ZINC-BINDING DOMAIN-CONTAINING PROTEIN-RELATED-RELATED"/>
    <property type="match status" value="1"/>
</dbReference>
<keyword evidence="2" id="KW-0808">Transferase</keyword>
<organism evidence="2 3">
    <name type="scientific">Artemisia annua</name>
    <name type="common">Sweet wormwood</name>
    <dbReference type="NCBI Taxonomy" id="35608"/>
    <lineage>
        <taxon>Eukaryota</taxon>
        <taxon>Viridiplantae</taxon>
        <taxon>Streptophyta</taxon>
        <taxon>Embryophyta</taxon>
        <taxon>Tracheophyta</taxon>
        <taxon>Spermatophyta</taxon>
        <taxon>Magnoliopsida</taxon>
        <taxon>eudicotyledons</taxon>
        <taxon>Gunneridae</taxon>
        <taxon>Pentapetalae</taxon>
        <taxon>asterids</taxon>
        <taxon>campanulids</taxon>
        <taxon>Asterales</taxon>
        <taxon>Asteraceae</taxon>
        <taxon>Asteroideae</taxon>
        <taxon>Anthemideae</taxon>
        <taxon>Artemisiinae</taxon>
        <taxon>Artemisia</taxon>
    </lineage>
</organism>
<sequence>MEVYKIHWVASDRVCSPKKSGGLGLCKLKFINTALLAKWGWRFKNESSLWCEVVEACHMSNRSWDFLPVRKSLNGVWSNIVKVLSRTVVSGMPLRRLFKGKVGNGNNIYFWIDPWLLNLPLMIVCPNLFRCDADKRCKVSDRLKVSEAGLMRVWKWKRATAVTDYGSEWEIINSLLNAAMLSEVEDSWVWIGIGKGDFSVSSIRKQLYLDMDCSNFSVFEWCKWIPKKCNIFGWRAEMGRIPTALALRHRNIPIADVSCVLCGSAEELMDHLFTGCIIASRLWQHISSWCKTQYIFAFSYKDLLEVRKFVGLSGRAREICYGIIIIGCWCIWKARNLLKFQSKKARLEEIIGEVKVLGFLWVKSRAKLSSLTWDNWCNFVIM</sequence>
<feature type="domain" description="Reverse transcriptase zinc-binding" evidence="1">
    <location>
        <begin position="198"/>
        <end position="283"/>
    </location>
</feature>
<protein>
    <submittedName>
        <fullName evidence="2">RNA-directed DNA polymerase, eukaryota</fullName>
    </submittedName>
</protein>
<proteinExistence type="predicted"/>
<dbReference type="OrthoDB" id="1937528at2759"/>
<evidence type="ECO:0000313" key="3">
    <source>
        <dbReference type="Proteomes" id="UP000245207"/>
    </source>
</evidence>
<dbReference type="Proteomes" id="UP000245207">
    <property type="component" value="Unassembled WGS sequence"/>
</dbReference>
<comment type="caution">
    <text evidence="2">The sequence shown here is derived from an EMBL/GenBank/DDBJ whole genome shotgun (WGS) entry which is preliminary data.</text>
</comment>
<dbReference type="GO" id="GO:0003964">
    <property type="term" value="F:RNA-directed DNA polymerase activity"/>
    <property type="evidence" value="ECO:0007669"/>
    <property type="project" value="UniProtKB-KW"/>
</dbReference>